<dbReference type="SUPFAM" id="SSF52467">
    <property type="entry name" value="DHS-like NAD/FAD-binding domain"/>
    <property type="match status" value="1"/>
</dbReference>
<evidence type="ECO:0000256" key="3">
    <source>
        <dbReference type="HAMAP-Rule" id="MF_01121"/>
    </source>
</evidence>
<comment type="caution">
    <text evidence="3 4">Lacks conserved residue(s) required for the propagation of feature annotation.</text>
</comment>
<sequence>MGKKHVVALTGAGISAESGLSTFRDKDGLWSKFRVEDVATPQAFARNPGRVLEFYNQRRARLRDARPNEAHTALARLEQGYRVSVVTQNVDDLHERAGSSSILHLHGQLRLACSILDPDYVVDIGYESIALGDLCPGGGQLRPAIVWFGEPVPMMDRAREIVASADVLMVIGTSLAVYPAAFLAHEAPSGASVLVVDPKAEPGRVPGAVIHREKAARCVPRLVEELLQER</sequence>
<dbReference type="HAMAP" id="MF_01121">
    <property type="entry name" value="Sirtuin_ClassIII"/>
    <property type="match status" value="1"/>
</dbReference>
<dbReference type="GO" id="GO:0036055">
    <property type="term" value="F:protein-succinyllysine desuccinylase activity"/>
    <property type="evidence" value="ECO:0007669"/>
    <property type="project" value="UniProtKB-UniRule"/>
</dbReference>
<evidence type="ECO:0000256" key="2">
    <source>
        <dbReference type="ARBA" id="ARBA00023027"/>
    </source>
</evidence>
<dbReference type="GO" id="GO:0036054">
    <property type="term" value="F:protein-malonyllysine demalonylase activity"/>
    <property type="evidence" value="ECO:0007669"/>
    <property type="project" value="InterPro"/>
</dbReference>
<dbReference type="STRING" id="888061.AXF15_01510"/>
<proteinExistence type="inferred from homology"/>
<feature type="binding site" evidence="3">
    <location>
        <position position="215"/>
    </location>
    <ligand>
        <name>NAD(+)</name>
        <dbReference type="ChEBI" id="CHEBI:57540"/>
    </ligand>
</feature>
<dbReference type="OrthoDB" id="9800582at2"/>
<keyword evidence="3" id="KW-0963">Cytoplasm</keyword>
<feature type="binding site" evidence="3">
    <location>
        <position position="58"/>
    </location>
    <ligand>
        <name>substrate</name>
    </ligand>
</feature>
<feature type="domain" description="Deacetylase sirtuin-type" evidence="5">
    <location>
        <begin position="1"/>
        <end position="229"/>
    </location>
</feature>
<dbReference type="CDD" id="cd01412">
    <property type="entry name" value="SIRT5_Af1_CobB"/>
    <property type="match status" value="1"/>
</dbReference>
<dbReference type="PANTHER" id="PTHR11085">
    <property type="entry name" value="NAD-DEPENDENT PROTEIN DEACYLASE SIRTUIN-5, MITOCHONDRIAL-RELATED"/>
    <property type="match status" value="1"/>
</dbReference>
<dbReference type="KEGG" id="doa:AXF15_01510"/>
<dbReference type="InterPro" id="IPR027546">
    <property type="entry name" value="Sirtuin_class_III"/>
</dbReference>
<dbReference type="Gene3D" id="3.30.1600.10">
    <property type="entry name" value="SIR2/SIRT2 'Small Domain"/>
    <property type="match status" value="1"/>
</dbReference>
<comment type="function">
    <text evidence="3">NAD-dependent lysine deacetylase and desuccinylase that specifically removes acetyl and succinyl groups on target proteins. Modulates the activities of several proteins which are inactive in their acylated form.</text>
</comment>
<evidence type="ECO:0000256" key="4">
    <source>
        <dbReference type="PROSITE-ProRule" id="PRU00236"/>
    </source>
</evidence>
<feature type="binding site" evidence="3">
    <location>
        <begin position="172"/>
        <end position="174"/>
    </location>
    <ligand>
        <name>NAD(+)</name>
        <dbReference type="ChEBI" id="CHEBI:57540"/>
    </ligand>
</feature>
<dbReference type="AlphaFoldDB" id="A0A109W5D7"/>
<comment type="subcellular location">
    <subcellularLocation>
        <location evidence="3">Cytoplasm</location>
    </subcellularLocation>
</comment>
<dbReference type="EC" id="2.3.1.286" evidence="3"/>
<keyword evidence="1" id="KW-0808">Transferase</keyword>
<protein>
    <recommendedName>
        <fullName evidence="3">NAD-dependent protein deacylase</fullName>
        <ecNumber evidence="3">2.3.1.286</ecNumber>
    </recommendedName>
    <alternativeName>
        <fullName evidence="3">Regulatory protein SIR2 homolog</fullName>
    </alternativeName>
</protein>
<dbReference type="GO" id="GO:0005737">
    <property type="term" value="C:cytoplasm"/>
    <property type="evidence" value="ECO:0007669"/>
    <property type="project" value="UniProtKB-SubCell"/>
</dbReference>
<comment type="catalytic activity">
    <reaction evidence="3">
        <text>N(6)-succinyl-L-lysyl-[protein] + NAD(+) + H2O = 2''-O-succinyl-ADP-D-ribose + nicotinamide + L-lysyl-[protein]</text>
        <dbReference type="Rhea" id="RHEA:47668"/>
        <dbReference type="Rhea" id="RHEA-COMP:9752"/>
        <dbReference type="Rhea" id="RHEA-COMP:11877"/>
        <dbReference type="ChEBI" id="CHEBI:15377"/>
        <dbReference type="ChEBI" id="CHEBI:17154"/>
        <dbReference type="ChEBI" id="CHEBI:29969"/>
        <dbReference type="ChEBI" id="CHEBI:57540"/>
        <dbReference type="ChEBI" id="CHEBI:87830"/>
        <dbReference type="ChEBI" id="CHEBI:87832"/>
    </reaction>
</comment>
<dbReference type="PROSITE" id="PS50305">
    <property type="entry name" value="SIRTUIN"/>
    <property type="match status" value="1"/>
</dbReference>
<dbReference type="Pfam" id="PF02146">
    <property type="entry name" value="SIR2"/>
    <property type="match status" value="1"/>
</dbReference>
<feature type="binding site" evidence="3">
    <location>
        <begin position="11"/>
        <end position="30"/>
    </location>
    <ligand>
        <name>NAD(+)</name>
        <dbReference type="ChEBI" id="CHEBI:57540"/>
    </ligand>
</feature>
<dbReference type="Gene3D" id="3.40.50.1220">
    <property type="entry name" value="TPP-binding domain"/>
    <property type="match status" value="1"/>
</dbReference>
<organism evidence="6 7">
    <name type="scientific">Desulfomicrobium orale DSM 12838</name>
    <dbReference type="NCBI Taxonomy" id="888061"/>
    <lineage>
        <taxon>Bacteria</taxon>
        <taxon>Pseudomonadati</taxon>
        <taxon>Thermodesulfobacteriota</taxon>
        <taxon>Desulfovibrionia</taxon>
        <taxon>Desulfovibrionales</taxon>
        <taxon>Desulfomicrobiaceae</taxon>
        <taxon>Desulfomicrobium</taxon>
    </lineage>
</organism>
<comment type="domain">
    <text evidence="3">2 residues (Tyr-55 and Arg-58) present in a large hydrophobic pocket are probably involved in substrate specificity. They are important for desuccinylation activity, but dispensable for deacetylation activity.</text>
</comment>
<dbReference type="InterPro" id="IPR029035">
    <property type="entry name" value="DHS-like_NAD/FAD-binding_dom"/>
</dbReference>
<evidence type="ECO:0000256" key="1">
    <source>
        <dbReference type="ARBA" id="ARBA00022679"/>
    </source>
</evidence>
<reference evidence="7" key="1">
    <citation type="submission" date="2016-02" db="EMBL/GenBank/DDBJ databases">
        <authorList>
            <person name="Holder M.E."/>
            <person name="Ajami N.J."/>
            <person name="Petrosino J.F."/>
        </authorList>
    </citation>
    <scope>NUCLEOTIDE SEQUENCE [LARGE SCALE GENOMIC DNA]</scope>
    <source>
        <strain evidence="7">DSM 12838</strain>
    </source>
</reference>
<dbReference type="InterPro" id="IPR026590">
    <property type="entry name" value="Ssirtuin_cat_dom"/>
</dbReference>
<dbReference type="RefSeq" id="WP_066602360.1">
    <property type="nucleotide sequence ID" value="NZ_CP014230.1"/>
</dbReference>
<evidence type="ECO:0000259" key="5">
    <source>
        <dbReference type="PROSITE" id="PS50305"/>
    </source>
</evidence>
<dbReference type="GO" id="GO:0017136">
    <property type="term" value="F:histone deacetylase activity, NAD-dependent"/>
    <property type="evidence" value="ECO:0007669"/>
    <property type="project" value="TreeGrafter"/>
</dbReference>
<gene>
    <name evidence="3" type="primary">cobB</name>
    <name evidence="6" type="ORF">AXF15_01510</name>
</gene>
<dbReference type="PANTHER" id="PTHR11085:SF4">
    <property type="entry name" value="NAD-DEPENDENT PROTEIN DEACYLASE"/>
    <property type="match status" value="1"/>
</dbReference>
<comment type="catalytic activity">
    <reaction evidence="3">
        <text>N(6)-acetyl-L-lysyl-[protein] + NAD(+) + H2O = 2''-O-acetyl-ADP-D-ribose + nicotinamide + L-lysyl-[protein]</text>
        <dbReference type="Rhea" id="RHEA:43636"/>
        <dbReference type="Rhea" id="RHEA-COMP:9752"/>
        <dbReference type="Rhea" id="RHEA-COMP:10731"/>
        <dbReference type="ChEBI" id="CHEBI:15377"/>
        <dbReference type="ChEBI" id="CHEBI:17154"/>
        <dbReference type="ChEBI" id="CHEBI:29969"/>
        <dbReference type="ChEBI" id="CHEBI:57540"/>
        <dbReference type="ChEBI" id="CHEBI:61930"/>
        <dbReference type="ChEBI" id="CHEBI:83767"/>
        <dbReference type="EC" id="2.3.1.286"/>
    </reaction>
</comment>
<dbReference type="InterPro" id="IPR026591">
    <property type="entry name" value="Sirtuin_cat_small_dom_sf"/>
</dbReference>
<feature type="binding site" evidence="3">
    <location>
        <begin position="88"/>
        <end position="91"/>
    </location>
    <ligand>
        <name>NAD(+)</name>
        <dbReference type="ChEBI" id="CHEBI:57540"/>
    </ligand>
</feature>
<evidence type="ECO:0000313" key="6">
    <source>
        <dbReference type="EMBL" id="AMD91923.1"/>
    </source>
</evidence>
<dbReference type="Proteomes" id="UP000063964">
    <property type="component" value="Chromosome"/>
</dbReference>
<comment type="similarity">
    <text evidence="3">Belongs to the sirtuin family. Class III subfamily.</text>
</comment>
<keyword evidence="7" id="KW-1185">Reference proteome</keyword>
<dbReference type="InterPro" id="IPR050134">
    <property type="entry name" value="NAD-dep_sirtuin_deacylases"/>
</dbReference>
<evidence type="ECO:0000313" key="7">
    <source>
        <dbReference type="Proteomes" id="UP000063964"/>
    </source>
</evidence>
<dbReference type="InterPro" id="IPR003000">
    <property type="entry name" value="Sirtuin"/>
</dbReference>
<feature type="active site" description="Proton acceptor" evidence="3">
    <location>
        <position position="106"/>
    </location>
</feature>
<accession>A0A109W5D7</accession>
<dbReference type="GO" id="GO:0070403">
    <property type="term" value="F:NAD+ binding"/>
    <property type="evidence" value="ECO:0007669"/>
    <property type="project" value="UniProtKB-UniRule"/>
</dbReference>
<feature type="binding site" evidence="3">
    <location>
        <position position="55"/>
    </location>
    <ligand>
        <name>substrate</name>
    </ligand>
</feature>
<keyword evidence="2 3" id="KW-0520">NAD</keyword>
<dbReference type="EMBL" id="CP014230">
    <property type="protein sequence ID" value="AMD91923.1"/>
    <property type="molecule type" value="Genomic_DNA"/>
</dbReference>
<name>A0A109W5D7_9BACT</name>